<feature type="region of interest" description="Disordered" evidence="1">
    <location>
        <begin position="44"/>
        <end position="151"/>
    </location>
</feature>
<protein>
    <submittedName>
        <fullName evidence="3">Tyrosine-protein phosphatase domain-containing protein</fullName>
    </submittedName>
</protein>
<reference evidence="3" key="2">
    <citation type="submission" date="2020-10" db="UniProtKB">
        <authorList>
            <consortium name="WormBaseParasite"/>
        </authorList>
    </citation>
    <scope>IDENTIFICATION</scope>
</reference>
<evidence type="ECO:0000256" key="1">
    <source>
        <dbReference type="SAM" id="MobiDB-lite"/>
    </source>
</evidence>
<evidence type="ECO:0000313" key="3">
    <source>
        <dbReference type="WBParaSite" id="Pan_g3806.t1"/>
    </source>
</evidence>
<feature type="compositionally biased region" description="Basic and acidic residues" evidence="1">
    <location>
        <begin position="130"/>
        <end position="147"/>
    </location>
</feature>
<keyword evidence="2" id="KW-1185">Reference proteome</keyword>
<dbReference type="Proteomes" id="UP000492821">
    <property type="component" value="Unassembled WGS sequence"/>
</dbReference>
<feature type="compositionally biased region" description="Basic and acidic residues" evidence="1">
    <location>
        <begin position="56"/>
        <end position="67"/>
    </location>
</feature>
<sequence length="366" mass="40855">MIEFVIPFITTVLLLAVFTSSIFQCFKNRQPPASASAAAVQEPLLLPTEGPPRNAIEVKTDSPEQKHPLPPTQSPSAAISPSAPMASPRRPRIDPSDVGASTINQKKQAKLRLGKTKSPMSPTSGKKRRTDSAPRRAPDYQKPEKPKVASFRTRCHQEDEVLKRELKAIPAEVVTPCSKLNPPENAKKHVKKMYQSGEAAKIMEAEVVAFSQADIIVRLELFSRIVHYVDTLLIAHGVDFTTRPPKVPLDALEWATADGMPGVITARAQMLAAFSEFNGHVGSNFDLLPPDGTLLTVYKHAMREDLDVVIRIELMNELLIRTREHVLSHWENIKIMSHPLPMLGRVRRRNPDLWLSPNEYESTEIR</sequence>
<evidence type="ECO:0000313" key="2">
    <source>
        <dbReference type="Proteomes" id="UP000492821"/>
    </source>
</evidence>
<accession>A0A7E4VW68</accession>
<dbReference type="AlphaFoldDB" id="A0A7E4VW68"/>
<proteinExistence type="predicted"/>
<reference evidence="2" key="1">
    <citation type="journal article" date="2013" name="Genetics">
        <title>The draft genome and transcriptome of Panagrellus redivivus are shaped by the harsh demands of a free-living lifestyle.</title>
        <authorList>
            <person name="Srinivasan J."/>
            <person name="Dillman A.R."/>
            <person name="Macchietto M.G."/>
            <person name="Heikkinen L."/>
            <person name="Lakso M."/>
            <person name="Fracchia K.M."/>
            <person name="Antoshechkin I."/>
            <person name="Mortazavi A."/>
            <person name="Wong G."/>
            <person name="Sternberg P.W."/>
        </authorList>
    </citation>
    <scope>NUCLEOTIDE SEQUENCE [LARGE SCALE GENOMIC DNA]</scope>
    <source>
        <strain evidence="2">MT8872</strain>
    </source>
</reference>
<organism evidence="2 3">
    <name type="scientific">Panagrellus redivivus</name>
    <name type="common">Microworm</name>
    <dbReference type="NCBI Taxonomy" id="6233"/>
    <lineage>
        <taxon>Eukaryota</taxon>
        <taxon>Metazoa</taxon>
        <taxon>Ecdysozoa</taxon>
        <taxon>Nematoda</taxon>
        <taxon>Chromadorea</taxon>
        <taxon>Rhabditida</taxon>
        <taxon>Tylenchina</taxon>
        <taxon>Panagrolaimomorpha</taxon>
        <taxon>Panagrolaimoidea</taxon>
        <taxon>Panagrolaimidae</taxon>
        <taxon>Panagrellus</taxon>
    </lineage>
</organism>
<name>A0A7E4VW68_PANRE</name>
<feature type="compositionally biased region" description="Low complexity" evidence="1">
    <location>
        <begin position="74"/>
        <end position="88"/>
    </location>
</feature>
<dbReference type="WBParaSite" id="Pan_g3806.t1">
    <property type="protein sequence ID" value="Pan_g3806.t1"/>
    <property type="gene ID" value="Pan_g3806"/>
</dbReference>